<accession>A0A1Y1ILR3</accession>
<proteinExistence type="predicted"/>
<feature type="chain" id="PRO_5012688595" evidence="1">
    <location>
        <begin position="29"/>
        <end position="362"/>
    </location>
</feature>
<protein>
    <submittedName>
        <fullName evidence="2">Uncharacterized protein</fullName>
    </submittedName>
</protein>
<evidence type="ECO:0000256" key="1">
    <source>
        <dbReference type="SAM" id="SignalP"/>
    </source>
</evidence>
<dbReference type="OrthoDB" id="2110578at2759"/>
<keyword evidence="1" id="KW-0732">Signal</keyword>
<keyword evidence="3" id="KW-1185">Reference proteome</keyword>
<dbReference type="AlphaFoldDB" id="A0A1Y1ILR3"/>
<evidence type="ECO:0000313" key="2">
    <source>
        <dbReference type="EMBL" id="GAQ90081.1"/>
    </source>
</evidence>
<reference evidence="2 3" key="1">
    <citation type="journal article" date="2014" name="Nat. Commun.">
        <title>Klebsormidium flaccidum genome reveals primary factors for plant terrestrial adaptation.</title>
        <authorList>
            <person name="Hori K."/>
            <person name="Maruyama F."/>
            <person name="Fujisawa T."/>
            <person name="Togashi T."/>
            <person name="Yamamoto N."/>
            <person name="Seo M."/>
            <person name="Sato S."/>
            <person name="Yamada T."/>
            <person name="Mori H."/>
            <person name="Tajima N."/>
            <person name="Moriyama T."/>
            <person name="Ikeuchi M."/>
            <person name="Watanabe M."/>
            <person name="Wada H."/>
            <person name="Kobayashi K."/>
            <person name="Saito M."/>
            <person name="Masuda T."/>
            <person name="Sasaki-Sekimoto Y."/>
            <person name="Mashiguchi K."/>
            <person name="Awai K."/>
            <person name="Shimojima M."/>
            <person name="Masuda S."/>
            <person name="Iwai M."/>
            <person name="Nobusawa T."/>
            <person name="Narise T."/>
            <person name="Kondo S."/>
            <person name="Saito H."/>
            <person name="Sato R."/>
            <person name="Murakawa M."/>
            <person name="Ihara Y."/>
            <person name="Oshima-Yamada Y."/>
            <person name="Ohtaka K."/>
            <person name="Satoh M."/>
            <person name="Sonobe K."/>
            <person name="Ishii M."/>
            <person name="Ohtani R."/>
            <person name="Kanamori-Sato M."/>
            <person name="Honoki R."/>
            <person name="Miyazaki D."/>
            <person name="Mochizuki H."/>
            <person name="Umetsu J."/>
            <person name="Higashi K."/>
            <person name="Shibata D."/>
            <person name="Kamiya Y."/>
            <person name="Sato N."/>
            <person name="Nakamura Y."/>
            <person name="Tabata S."/>
            <person name="Ida S."/>
            <person name="Kurokawa K."/>
            <person name="Ohta H."/>
        </authorList>
    </citation>
    <scope>NUCLEOTIDE SEQUENCE [LARGE SCALE GENOMIC DNA]</scope>
    <source>
        <strain evidence="2 3">NIES-2285</strain>
    </source>
</reference>
<dbReference type="STRING" id="105231.A0A1Y1ILR3"/>
<organism evidence="2 3">
    <name type="scientific">Klebsormidium nitens</name>
    <name type="common">Green alga</name>
    <name type="synonym">Ulothrix nitens</name>
    <dbReference type="NCBI Taxonomy" id="105231"/>
    <lineage>
        <taxon>Eukaryota</taxon>
        <taxon>Viridiplantae</taxon>
        <taxon>Streptophyta</taxon>
        <taxon>Klebsormidiophyceae</taxon>
        <taxon>Klebsormidiales</taxon>
        <taxon>Klebsormidiaceae</taxon>
        <taxon>Klebsormidium</taxon>
    </lineage>
</organism>
<dbReference type="EMBL" id="DF237546">
    <property type="protein sequence ID" value="GAQ90081.1"/>
    <property type="molecule type" value="Genomic_DNA"/>
</dbReference>
<name>A0A1Y1ILR3_KLENI</name>
<sequence length="362" mass="36990">MAPSKLALPASGLVLLLSLLLSVSLASAQTSLCDKYTKALLTDVTPENEYLLLTLLVNRAFGGNFTATAAGINVPGILAPGVVNGEAVNLLPYFNGQLKTTNEDNQPASVNFLDGGGVDALKQNLPAFDRTSNQYFLLTHLYQFFGVLLGCSQQSSTRSGAFPAYRGDVSMYQVHKFMALDNAQVMYFNGMVGTAFASFGGAPEDVAAVVAALNGLFGVACGDFYPIAPYAPPALQSVCTVEGCPLASPPRCDLYADFGAAVNDEGTAPLALAATSPTSCDASGSTPNLCYNAAGSAAICCASQCPATPGDVPTCGLGGVKSAAPCTPSSGFPNQCFNSFGSESICCAGPCPSSPDAVARCA</sequence>
<dbReference type="Proteomes" id="UP000054558">
    <property type="component" value="Unassembled WGS sequence"/>
</dbReference>
<gene>
    <name evidence="2" type="ORF">KFL_005970020</name>
</gene>
<evidence type="ECO:0000313" key="3">
    <source>
        <dbReference type="Proteomes" id="UP000054558"/>
    </source>
</evidence>
<dbReference type="OMA" id="NTSICDY"/>
<feature type="signal peptide" evidence="1">
    <location>
        <begin position="1"/>
        <end position="28"/>
    </location>
</feature>